<evidence type="ECO:0000313" key="8">
    <source>
        <dbReference type="EMBL" id="KAJ0394516.1"/>
    </source>
</evidence>
<dbReference type="InterPro" id="IPR041997">
    <property type="entry name" value="Ribosomal_eL6_KOW"/>
</dbReference>
<comment type="subcellular location">
    <subcellularLocation>
        <location evidence="1">Plastid</location>
        <location evidence="1">Chloroplast</location>
    </subcellularLocation>
</comment>
<organism evidence="8 9">
    <name type="scientific">Pythium insidiosum</name>
    <name type="common">Pythiosis disease agent</name>
    <dbReference type="NCBI Taxonomy" id="114742"/>
    <lineage>
        <taxon>Eukaryota</taxon>
        <taxon>Sar</taxon>
        <taxon>Stramenopiles</taxon>
        <taxon>Oomycota</taxon>
        <taxon>Peronosporomycetes</taxon>
        <taxon>Pythiales</taxon>
        <taxon>Pythiaceae</taxon>
        <taxon>Pythium</taxon>
    </lineage>
</organism>
<dbReference type="AlphaFoldDB" id="A0AAD5LVE6"/>
<comment type="similarity">
    <text evidence="2 7">Belongs to the eukaryotic ribosomal protein eL6 family.</text>
</comment>
<keyword evidence="9" id="KW-1185">Reference proteome</keyword>
<keyword evidence="5 7" id="KW-0689">Ribosomal protein</keyword>
<keyword evidence="3" id="KW-0150">Chloroplast</keyword>
<gene>
    <name evidence="8" type="ORF">P43SY_008095</name>
</gene>
<dbReference type="GO" id="GO:0000027">
    <property type="term" value="P:ribosomal large subunit assembly"/>
    <property type="evidence" value="ECO:0007669"/>
    <property type="project" value="TreeGrafter"/>
</dbReference>
<dbReference type="CDD" id="cd13156">
    <property type="entry name" value="KOW_RPL6"/>
    <property type="match status" value="1"/>
</dbReference>
<accession>A0AAD5LVE6</accession>
<reference evidence="8" key="1">
    <citation type="submission" date="2021-12" db="EMBL/GenBank/DDBJ databases">
        <title>Prjna785345.</title>
        <authorList>
            <person name="Rujirawat T."/>
            <person name="Krajaejun T."/>
        </authorList>
    </citation>
    <scope>NUCLEOTIDE SEQUENCE</scope>
    <source>
        <strain evidence="8">Pi057C3</strain>
    </source>
</reference>
<dbReference type="SUPFAM" id="SSF50104">
    <property type="entry name" value="Translation proteins SH3-like domain"/>
    <property type="match status" value="1"/>
</dbReference>
<evidence type="ECO:0000256" key="6">
    <source>
        <dbReference type="ARBA" id="ARBA00023274"/>
    </source>
</evidence>
<protein>
    <recommendedName>
        <fullName evidence="7">60S ribosomal protein L6</fullName>
    </recommendedName>
</protein>
<evidence type="ECO:0000256" key="5">
    <source>
        <dbReference type="ARBA" id="ARBA00022980"/>
    </source>
</evidence>
<dbReference type="InterPro" id="IPR008991">
    <property type="entry name" value="Translation_prot_SH3-like_sf"/>
</dbReference>
<name>A0AAD5LVE6_PYTIN</name>
<dbReference type="GO" id="GO:0003735">
    <property type="term" value="F:structural constituent of ribosome"/>
    <property type="evidence" value="ECO:0007669"/>
    <property type="project" value="InterPro"/>
</dbReference>
<dbReference type="EMBL" id="JAKCXM010000405">
    <property type="protein sequence ID" value="KAJ0394516.1"/>
    <property type="molecule type" value="Genomic_DNA"/>
</dbReference>
<keyword evidence="6 7" id="KW-0687">Ribonucleoprotein</keyword>
<keyword evidence="4" id="KW-0934">Plastid</keyword>
<evidence type="ECO:0000313" key="9">
    <source>
        <dbReference type="Proteomes" id="UP001209570"/>
    </source>
</evidence>
<dbReference type="FunFam" id="2.30.30.30:FF:000014">
    <property type="entry name" value="60S ribosomal protein L6"/>
    <property type="match status" value="1"/>
</dbReference>
<dbReference type="GO" id="GO:0002181">
    <property type="term" value="P:cytoplasmic translation"/>
    <property type="evidence" value="ECO:0007669"/>
    <property type="project" value="TreeGrafter"/>
</dbReference>
<evidence type="ECO:0000256" key="7">
    <source>
        <dbReference type="RuleBase" id="RU000662"/>
    </source>
</evidence>
<proteinExistence type="inferred from homology"/>
<evidence type="ECO:0000256" key="2">
    <source>
        <dbReference type="ARBA" id="ARBA00010592"/>
    </source>
</evidence>
<evidence type="ECO:0000256" key="3">
    <source>
        <dbReference type="ARBA" id="ARBA00022528"/>
    </source>
</evidence>
<sequence>MPASPQKSTKKTAKVAKRANFELARGINAFSANSQARKNGKWRVKTGGEKKVTAKKQVSAKKWYPADYIPKPLPSAKTVRNSKKVAKLRKSITPGSVLILLSGRFRGKRVVFLKQLESGLLLVTGPYKVNGVPLRRVNQAYVIATSAKVSLEGVSLPAVDDKYFAKEKVASKKSKEEQFFAQSNEAPVISEQRKKDQKAIDAALLKNIEKEPFLKAYLNAKFSLTKNDRAHELKF</sequence>
<dbReference type="InterPro" id="IPR014722">
    <property type="entry name" value="Rib_uL2_dom2"/>
</dbReference>
<dbReference type="InterPro" id="IPR049633">
    <property type="entry name" value="Ribosomal_eL6_CS"/>
</dbReference>
<dbReference type="GO" id="GO:0009507">
    <property type="term" value="C:chloroplast"/>
    <property type="evidence" value="ECO:0007669"/>
    <property type="project" value="UniProtKB-SubCell"/>
</dbReference>
<dbReference type="Pfam" id="PF01159">
    <property type="entry name" value="Ribosomal_L6e"/>
    <property type="match status" value="1"/>
</dbReference>
<evidence type="ECO:0000256" key="4">
    <source>
        <dbReference type="ARBA" id="ARBA00022640"/>
    </source>
</evidence>
<dbReference type="PANTHER" id="PTHR10715:SF0">
    <property type="entry name" value="LARGE RIBOSOMAL SUBUNIT PROTEIN EL6"/>
    <property type="match status" value="1"/>
</dbReference>
<dbReference type="PANTHER" id="PTHR10715">
    <property type="entry name" value="60S RIBOSOMAL PROTEIN L6"/>
    <property type="match status" value="1"/>
</dbReference>
<evidence type="ECO:0000256" key="1">
    <source>
        <dbReference type="ARBA" id="ARBA00004229"/>
    </source>
</evidence>
<dbReference type="Proteomes" id="UP001209570">
    <property type="component" value="Unassembled WGS sequence"/>
</dbReference>
<dbReference type="GO" id="GO:0003723">
    <property type="term" value="F:RNA binding"/>
    <property type="evidence" value="ECO:0007669"/>
    <property type="project" value="TreeGrafter"/>
</dbReference>
<dbReference type="PROSITE" id="PS01170">
    <property type="entry name" value="RIBOSOMAL_L6E"/>
    <property type="match status" value="1"/>
</dbReference>
<dbReference type="Gene3D" id="2.30.30.30">
    <property type="match status" value="1"/>
</dbReference>
<dbReference type="InterPro" id="IPR000915">
    <property type="entry name" value="60S_ribosomal_eL6"/>
</dbReference>
<dbReference type="GO" id="GO:0022625">
    <property type="term" value="C:cytosolic large ribosomal subunit"/>
    <property type="evidence" value="ECO:0007669"/>
    <property type="project" value="TreeGrafter"/>
</dbReference>
<comment type="caution">
    <text evidence="8">The sequence shown here is derived from an EMBL/GenBank/DDBJ whole genome shotgun (WGS) entry which is preliminary data.</text>
</comment>